<dbReference type="Gene3D" id="3.90.950.20">
    <property type="entry name" value="CinA-like"/>
    <property type="match status" value="1"/>
</dbReference>
<dbReference type="InterPro" id="IPR050101">
    <property type="entry name" value="CinA"/>
</dbReference>
<dbReference type="NCBIfam" id="TIGR00199">
    <property type="entry name" value="PncC_domain"/>
    <property type="match status" value="1"/>
</dbReference>
<proteinExistence type="inferred from homology"/>
<name>A0AAT9FQB2_9BACT</name>
<accession>A0AAT9FQB2</accession>
<dbReference type="SUPFAM" id="SSF53218">
    <property type="entry name" value="Molybdenum cofactor biosynthesis proteins"/>
    <property type="match status" value="1"/>
</dbReference>
<dbReference type="NCBIfam" id="TIGR00200">
    <property type="entry name" value="cinA_nterm"/>
    <property type="match status" value="1"/>
</dbReference>
<reference evidence="3" key="1">
    <citation type="submission" date="2024-07" db="EMBL/GenBank/DDBJ databases">
        <title>Complete genome sequence of Verrucomicrobiaceae bacterium NT6N.</title>
        <authorList>
            <person name="Huang C."/>
            <person name="Takami H."/>
            <person name="Hamasaki K."/>
        </authorList>
    </citation>
    <scope>NUCLEOTIDE SEQUENCE</scope>
    <source>
        <strain evidence="3">NT6N</strain>
    </source>
</reference>
<dbReference type="PIRSF" id="PIRSF006728">
    <property type="entry name" value="CinA"/>
    <property type="match status" value="1"/>
</dbReference>
<dbReference type="Pfam" id="PF00994">
    <property type="entry name" value="MoCF_biosynth"/>
    <property type="match status" value="1"/>
</dbReference>
<evidence type="ECO:0000256" key="1">
    <source>
        <dbReference type="HAMAP-Rule" id="MF_00226"/>
    </source>
</evidence>
<gene>
    <name evidence="3" type="primary">cinA</name>
    <name evidence="3" type="ORF">NT6N_32120</name>
</gene>
<dbReference type="Gene3D" id="3.40.980.10">
    <property type="entry name" value="MoaB/Mog-like domain"/>
    <property type="match status" value="1"/>
</dbReference>
<feature type="domain" description="MoaB/Mog" evidence="2">
    <location>
        <begin position="4"/>
        <end position="174"/>
    </location>
</feature>
<dbReference type="InterPro" id="IPR008135">
    <property type="entry name" value="Competence-induced_CinA"/>
</dbReference>
<dbReference type="EMBL" id="AP026866">
    <property type="protein sequence ID" value="BDS08172.1"/>
    <property type="molecule type" value="Genomic_DNA"/>
</dbReference>
<dbReference type="InterPro" id="IPR001453">
    <property type="entry name" value="MoaB/Mog_dom"/>
</dbReference>
<dbReference type="Pfam" id="PF18146">
    <property type="entry name" value="CinA_KH"/>
    <property type="match status" value="1"/>
</dbReference>
<comment type="similarity">
    <text evidence="1">Belongs to the CinA family.</text>
</comment>
<organism evidence="3">
    <name type="scientific">Oceaniferula spumae</name>
    <dbReference type="NCBI Taxonomy" id="2979115"/>
    <lineage>
        <taxon>Bacteria</taxon>
        <taxon>Pseudomonadati</taxon>
        <taxon>Verrucomicrobiota</taxon>
        <taxon>Verrucomicrobiia</taxon>
        <taxon>Verrucomicrobiales</taxon>
        <taxon>Verrucomicrobiaceae</taxon>
        <taxon>Oceaniferula</taxon>
    </lineage>
</organism>
<sequence>MKIEIINTGSELLLGTTLNTHGAWMGTELMGLGLRVQRQTTVPDGDAIIAALTEALERSDVVIVTGGIGPTSDDICREAAAAVLGVDLIYDEAALRSLEAFFASRGRPMAESNRKQALNPVGADILPNPNGTAPGIYAPPRMSGDRLCALFLLPGPPSEMKPMFREEVTPRLRSLAGVESDHTLQILRFTGIGESDFHEGLDVELSTIDDLEVGYCARPAEVDLRLIGNAESVSKAAVMAQTAFAHQCFSTCDESLEQVVVRILTEQNKKLSLAESCTGGRIASRVTDVSGSSAVFTHGFVTYANEAKVEMIGVDADLIDTHGAVSEEVALAMAEGALKKSGADISASVTGIAGPTGGTEDKPVGTVWIGIATPTKSYAIHRCHNRGREIFKQVVSQTALDLIRKELLSDQT</sequence>
<dbReference type="Pfam" id="PF02464">
    <property type="entry name" value="CinA"/>
    <property type="match status" value="1"/>
</dbReference>
<dbReference type="InterPro" id="IPR041424">
    <property type="entry name" value="CinA_KH"/>
</dbReference>
<evidence type="ECO:0000313" key="3">
    <source>
        <dbReference type="EMBL" id="BDS08172.1"/>
    </source>
</evidence>
<dbReference type="NCBIfam" id="NF001813">
    <property type="entry name" value="PRK00549.1"/>
    <property type="match status" value="1"/>
</dbReference>
<dbReference type="KEGG" id="osu:NT6N_32120"/>
<dbReference type="AlphaFoldDB" id="A0AAT9FQB2"/>
<evidence type="ECO:0000259" key="2">
    <source>
        <dbReference type="SMART" id="SM00852"/>
    </source>
</evidence>
<dbReference type="InterPro" id="IPR036653">
    <property type="entry name" value="CinA-like_C"/>
</dbReference>
<dbReference type="SUPFAM" id="SSF142433">
    <property type="entry name" value="CinA-like"/>
    <property type="match status" value="1"/>
</dbReference>
<protein>
    <recommendedName>
        <fullName evidence="1">CinA-like protein</fullName>
    </recommendedName>
</protein>
<dbReference type="CDD" id="cd00885">
    <property type="entry name" value="cinA"/>
    <property type="match status" value="1"/>
</dbReference>
<dbReference type="PANTHER" id="PTHR13939">
    <property type="entry name" value="NICOTINAMIDE-NUCLEOTIDE AMIDOHYDROLASE PNCC"/>
    <property type="match status" value="1"/>
</dbReference>
<dbReference type="InterPro" id="IPR036425">
    <property type="entry name" value="MoaB/Mog-like_dom_sf"/>
</dbReference>
<dbReference type="PANTHER" id="PTHR13939:SF0">
    <property type="entry name" value="NMN AMIDOHYDROLASE-LIKE PROTEIN YFAY"/>
    <property type="match status" value="1"/>
</dbReference>
<dbReference type="HAMAP" id="MF_00226_B">
    <property type="entry name" value="CinA_B"/>
    <property type="match status" value="1"/>
</dbReference>
<dbReference type="InterPro" id="IPR008136">
    <property type="entry name" value="CinA_C"/>
</dbReference>
<dbReference type="SMART" id="SM00852">
    <property type="entry name" value="MoCF_biosynth"/>
    <property type="match status" value="1"/>
</dbReference>